<dbReference type="Gene3D" id="3.40.50.300">
    <property type="entry name" value="P-loop containing nucleotide triphosphate hydrolases"/>
    <property type="match status" value="1"/>
</dbReference>
<evidence type="ECO:0000259" key="5">
    <source>
        <dbReference type="Pfam" id="PF00580"/>
    </source>
</evidence>
<protein>
    <recommendedName>
        <fullName evidence="5">UvrD-like helicase ATP-binding domain-containing protein</fullName>
    </recommendedName>
</protein>
<keyword evidence="7" id="KW-1185">Reference proteome</keyword>
<evidence type="ECO:0000256" key="3">
    <source>
        <dbReference type="ARBA" id="ARBA00022806"/>
    </source>
</evidence>
<sequence>MYRYRHVVVDEAQDLNPAHWKMLRTMVRLGPDDIFLVGDTHQRIYDNHVSLGSLGVNIRGRSSRLTLCYRSTREILRR</sequence>
<dbReference type="PANTHER" id="PTHR11070:SF45">
    <property type="entry name" value="DNA 3'-5' HELICASE"/>
    <property type="match status" value="1"/>
</dbReference>
<evidence type="ECO:0000256" key="1">
    <source>
        <dbReference type="ARBA" id="ARBA00022741"/>
    </source>
</evidence>
<dbReference type="Pfam" id="PF00580">
    <property type="entry name" value="UvrD-helicase"/>
    <property type="match status" value="1"/>
</dbReference>
<dbReference type="PANTHER" id="PTHR11070">
    <property type="entry name" value="UVRD / RECB / PCRA DNA HELICASE FAMILY MEMBER"/>
    <property type="match status" value="1"/>
</dbReference>
<feature type="domain" description="UvrD-like helicase ATP-binding" evidence="5">
    <location>
        <begin position="3"/>
        <end position="46"/>
    </location>
</feature>
<name>A0A9W6IA10_9ACTN</name>
<proteinExistence type="predicted"/>
<dbReference type="GO" id="GO:0043138">
    <property type="term" value="F:3'-5' DNA helicase activity"/>
    <property type="evidence" value="ECO:0007669"/>
    <property type="project" value="TreeGrafter"/>
</dbReference>
<dbReference type="GO" id="GO:0003677">
    <property type="term" value="F:DNA binding"/>
    <property type="evidence" value="ECO:0007669"/>
    <property type="project" value="InterPro"/>
</dbReference>
<keyword evidence="3" id="KW-0347">Helicase</keyword>
<comment type="caution">
    <text evidence="6">The sequence shown here is derived from an EMBL/GenBank/DDBJ whole genome shotgun (WGS) entry which is preliminary data.</text>
</comment>
<dbReference type="EMBL" id="BSEV01000037">
    <property type="protein sequence ID" value="GLK14822.1"/>
    <property type="molecule type" value="Genomic_DNA"/>
</dbReference>
<dbReference type="InterPro" id="IPR000212">
    <property type="entry name" value="DNA_helicase_UvrD/REP"/>
</dbReference>
<evidence type="ECO:0000313" key="6">
    <source>
        <dbReference type="EMBL" id="GLK14822.1"/>
    </source>
</evidence>
<dbReference type="SUPFAM" id="SSF52540">
    <property type="entry name" value="P-loop containing nucleoside triphosphate hydrolases"/>
    <property type="match status" value="1"/>
</dbReference>
<gene>
    <name evidence="6" type="ORF">GCM10017600_82340</name>
</gene>
<dbReference type="Proteomes" id="UP001143474">
    <property type="component" value="Unassembled WGS sequence"/>
</dbReference>
<dbReference type="GO" id="GO:0016787">
    <property type="term" value="F:hydrolase activity"/>
    <property type="evidence" value="ECO:0007669"/>
    <property type="project" value="UniProtKB-KW"/>
</dbReference>
<keyword evidence="1" id="KW-0547">Nucleotide-binding</keyword>
<dbReference type="AlphaFoldDB" id="A0A9W6IA10"/>
<dbReference type="GO" id="GO:0005524">
    <property type="term" value="F:ATP binding"/>
    <property type="evidence" value="ECO:0007669"/>
    <property type="project" value="UniProtKB-KW"/>
</dbReference>
<keyword evidence="2" id="KW-0378">Hydrolase</keyword>
<dbReference type="RefSeq" id="WP_309298473.1">
    <property type="nucleotide sequence ID" value="NZ_BAAAVD010000059.1"/>
</dbReference>
<evidence type="ECO:0000256" key="4">
    <source>
        <dbReference type="ARBA" id="ARBA00022840"/>
    </source>
</evidence>
<dbReference type="InterPro" id="IPR014016">
    <property type="entry name" value="UvrD-like_ATP-bd"/>
</dbReference>
<dbReference type="GO" id="GO:0005829">
    <property type="term" value="C:cytosol"/>
    <property type="evidence" value="ECO:0007669"/>
    <property type="project" value="TreeGrafter"/>
</dbReference>
<organism evidence="6 7">
    <name type="scientific">Streptosporangium carneum</name>
    <dbReference type="NCBI Taxonomy" id="47481"/>
    <lineage>
        <taxon>Bacteria</taxon>
        <taxon>Bacillati</taxon>
        <taxon>Actinomycetota</taxon>
        <taxon>Actinomycetes</taxon>
        <taxon>Streptosporangiales</taxon>
        <taxon>Streptosporangiaceae</taxon>
        <taxon>Streptosporangium</taxon>
    </lineage>
</organism>
<reference evidence="6" key="1">
    <citation type="journal article" date="2014" name="Int. J. Syst. Evol. Microbiol.">
        <title>Complete genome sequence of Corynebacterium casei LMG S-19264T (=DSM 44701T), isolated from a smear-ripened cheese.</title>
        <authorList>
            <consortium name="US DOE Joint Genome Institute (JGI-PGF)"/>
            <person name="Walter F."/>
            <person name="Albersmeier A."/>
            <person name="Kalinowski J."/>
            <person name="Ruckert C."/>
        </authorList>
    </citation>
    <scope>NUCLEOTIDE SEQUENCE</scope>
    <source>
        <strain evidence="6">VKM Ac-2007</strain>
    </source>
</reference>
<keyword evidence="4" id="KW-0067">ATP-binding</keyword>
<reference evidence="6" key="2">
    <citation type="submission" date="2023-01" db="EMBL/GenBank/DDBJ databases">
        <authorList>
            <person name="Sun Q."/>
            <person name="Evtushenko L."/>
        </authorList>
    </citation>
    <scope>NUCLEOTIDE SEQUENCE</scope>
    <source>
        <strain evidence="6">VKM Ac-2007</strain>
    </source>
</reference>
<dbReference type="GO" id="GO:0000725">
    <property type="term" value="P:recombinational repair"/>
    <property type="evidence" value="ECO:0007669"/>
    <property type="project" value="TreeGrafter"/>
</dbReference>
<evidence type="ECO:0000313" key="7">
    <source>
        <dbReference type="Proteomes" id="UP001143474"/>
    </source>
</evidence>
<dbReference type="InterPro" id="IPR027417">
    <property type="entry name" value="P-loop_NTPase"/>
</dbReference>
<evidence type="ECO:0000256" key="2">
    <source>
        <dbReference type="ARBA" id="ARBA00022801"/>
    </source>
</evidence>
<accession>A0A9W6IA10</accession>